<feature type="domain" description="Major facilitator superfamily (MFS) profile" evidence="7">
    <location>
        <begin position="59"/>
        <end position="582"/>
    </location>
</feature>
<feature type="transmembrane region" description="Helical" evidence="6">
    <location>
        <begin position="189"/>
        <end position="213"/>
    </location>
</feature>
<feature type="transmembrane region" description="Helical" evidence="6">
    <location>
        <begin position="337"/>
        <end position="360"/>
    </location>
</feature>
<gene>
    <name evidence="8" type="ORF">PV11_08408</name>
</gene>
<dbReference type="GO" id="GO:0005886">
    <property type="term" value="C:plasma membrane"/>
    <property type="evidence" value="ECO:0007669"/>
    <property type="project" value="TreeGrafter"/>
</dbReference>
<dbReference type="PANTHER" id="PTHR23501:SF195">
    <property type="entry name" value="PEP5"/>
    <property type="match status" value="1"/>
</dbReference>
<feature type="transmembrane region" description="Helical" evidence="6">
    <location>
        <begin position="408"/>
        <end position="424"/>
    </location>
</feature>
<dbReference type="EMBL" id="KN846953">
    <property type="protein sequence ID" value="KIV80943.1"/>
    <property type="molecule type" value="Genomic_DNA"/>
</dbReference>
<dbReference type="EMBL" id="KN846953">
    <property type="protein sequence ID" value="KIV80947.1"/>
    <property type="molecule type" value="Genomic_DNA"/>
</dbReference>
<evidence type="ECO:0000256" key="4">
    <source>
        <dbReference type="ARBA" id="ARBA00022989"/>
    </source>
</evidence>
<evidence type="ECO:0000313" key="8">
    <source>
        <dbReference type="EMBL" id="KIV80944.1"/>
    </source>
</evidence>
<feature type="transmembrane region" description="Helical" evidence="6">
    <location>
        <begin position="380"/>
        <end position="396"/>
    </location>
</feature>
<feature type="transmembrane region" description="Helical" evidence="6">
    <location>
        <begin position="297"/>
        <end position="316"/>
    </location>
</feature>
<evidence type="ECO:0000256" key="5">
    <source>
        <dbReference type="ARBA" id="ARBA00023136"/>
    </source>
</evidence>
<evidence type="ECO:0000256" key="2">
    <source>
        <dbReference type="ARBA" id="ARBA00022448"/>
    </source>
</evidence>
<feature type="transmembrane region" description="Helical" evidence="6">
    <location>
        <begin position="558"/>
        <end position="577"/>
    </location>
</feature>
<dbReference type="EMBL" id="KN846953">
    <property type="protein sequence ID" value="KIV80948.1"/>
    <property type="molecule type" value="Genomic_DNA"/>
</dbReference>
<keyword evidence="3 6" id="KW-0812">Transmembrane</keyword>
<keyword evidence="2" id="KW-0813">Transport</keyword>
<dbReference type="InterPro" id="IPR020846">
    <property type="entry name" value="MFS_dom"/>
</dbReference>
<keyword evidence="5 6" id="KW-0472">Membrane</keyword>
<dbReference type="InterPro" id="IPR010573">
    <property type="entry name" value="MFS_Str1/Tri12-like"/>
</dbReference>
<evidence type="ECO:0000256" key="3">
    <source>
        <dbReference type="ARBA" id="ARBA00022692"/>
    </source>
</evidence>
<dbReference type="GO" id="GO:0022857">
    <property type="term" value="F:transmembrane transporter activity"/>
    <property type="evidence" value="ECO:0007669"/>
    <property type="project" value="InterPro"/>
</dbReference>
<dbReference type="Proteomes" id="UP000053599">
    <property type="component" value="Unassembled WGS sequence"/>
</dbReference>
<comment type="subcellular location">
    <subcellularLocation>
        <location evidence="1">Membrane</location>
        <topology evidence="1">Multi-pass membrane protein</topology>
    </subcellularLocation>
</comment>
<dbReference type="PROSITE" id="PS50850">
    <property type="entry name" value="MFS"/>
    <property type="match status" value="1"/>
</dbReference>
<name>A0A0D1YIW6_9EURO</name>
<dbReference type="EMBL" id="KN846953">
    <property type="protein sequence ID" value="KIV80946.1"/>
    <property type="molecule type" value="Genomic_DNA"/>
</dbReference>
<feature type="transmembrane region" description="Helical" evidence="6">
    <location>
        <begin position="132"/>
        <end position="148"/>
    </location>
</feature>
<dbReference type="EMBL" id="KN846953">
    <property type="protein sequence ID" value="KIV80944.1"/>
    <property type="molecule type" value="Genomic_DNA"/>
</dbReference>
<dbReference type="AlphaFoldDB" id="A0A0D1YIW6"/>
<evidence type="ECO:0000259" key="7">
    <source>
        <dbReference type="PROSITE" id="PS50850"/>
    </source>
</evidence>
<dbReference type="HOGENOM" id="CLU_000960_25_1_1"/>
<sequence length="609" mass="65087">MASNTTADAVTADTARSHELERVHTADAKTESMVDEQHMEKVDTNEGNLVYTDADEEPELHMRTYIALLSMFALNLVQVFALQSPPAVLSYIGKSLNNTAADTWVPNSLSLVQAVLGPVISGASDTFQARKTILVGSSLISLIGAAIAPGSGSIYRLIVAQTLIGFGFAAVPLAYAVPSEILPRKWRPMAQACMNIAAALGAISGPLIIGALVKGNEKDGWRKFYWIQMGLWGLTALGIFFGYRPPKRHTRLDHLSFWQKLTHLDLPGCGLLTVGLSLFLTGLNLGGGLYSWVNVRTLVTMILGIVILIGFGVYEWKGTRTGILHHDLFKGGAAQGRTFAICVGLIFIEGIMLFSYIVFFPVMSNALFTTDPLKTVARSQPYWIAGLISTMIWGYASTRFRTIREPLFLGYLFFTAGIIGIATVQPGDDINQLAFCALAGFGFGAPLILIISGVQLSTPHRLIATATAVTTSSRAVAATVFTAIYSAALNTRLDSNLPNDIGKAALKAGLPATSLKAFITALAGGDTAALTTIPGVTPAIIGAGVVALKQAFADSIRVVYIIAAPFGALACVMCLFLGDLRKTMNYQVDAPVEDLHAKHHHQQTAERAA</sequence>
<dbReference type="Gene3D" id="1.20.1250.20">
    <property type="entry name" value="MFS general substrate transporter like domains"/>
    <property type="match status" value="2"/>
</dbReference>
<dbReference type="PANTHER" id="PTHR23501">
    <property type="entry name" value="MAJOR FACILITATOR SUPERFAMILY"/>
    <property type="match status" value="1"/>
</dbReference>
<dbReference type="Pfam" id="PF06609">
    <property type="entry name" value="TRI12"/>
    <property type="match status" value="1"/>
</dbReference>
<dbReference type="CDD" id="cd06179">
    <property type="entry name" value="MFS_TRI12_like"/>
    <property type="match status" value="1"/>
</dbReference>
<dbReference type="InterPro" id="IPR053791">
    <property type="entry name" value="MFS_Tri12-like"/>
</dbReference>
<feature type="transmembrane region" description="Helical" evidence="6">
    <location>
        <begin position="154"/>
        <end position="177"/>
    </location>
</feature>
<evidence type="ECO:0000313" key="9">
    <source>
        <dbReference type="Proteomes" id="UP000053599"/>
    </source>
</evidence>
<dbReference type="SUPFAM" id="SSF103473">
    <property type="entry name" value="MFS general substrate transporter"/>
    <property type="match status" value="1"/>
</dbReference>
<accession>A0A0D1YIW6</accession>
<protein>
    <recommendedName>
        <fullName evidence="7">Major facilitator superfamily (MFS) profile domain-containing protein</fullName>
    </recommendedName>
</protein>
<reference evidence="8 9" key="1">
    <citation type="submission" date="2015-01" db="EMBL/GenBank/DDBJ databases">
        <title>The Genome Sequence of Exophiala sideris CBS121828.</title>
        <authorList>
            <consortium name="The Broad Institute Genomics Platform"/>
            <person name="Cuomo C."/>
            <person name="de Hoog S."/>
            <person name="Gorbushina A."/>
            <person name="Stielow B."/>
            <person name="Teixiera M."/>
            <person name="Abouelleil A."/>
            <person name="Chapman S.B."/>
            <person name="Priest M."/>
            <person name="Young S.K."/>
            <person name="Wortman J."/>
            <person name="Nusbaum C."/>
            <person name="Birren B."/>
        </authorList>
    </citation>
    <scope>NUCLEOTIDE SEQUENCE [LARGE SCALE GENOMIC DNA]</scope>
    <source>
        <strain evidence="8 9">CBS 121828</strain>
    </source>
</reference>
<evidence type="ECO:0000256" key="1">
    <source>
        <dbReference type="ARBA" id="ARBA00004141"/>
    </source>
</evidence>
<dbReference type="InterPro" id="IPR036259">
    <property type="entry name" value="MFS_trans_sf"/>
</dbReference>
<organism evidence="8 9">
    <name type="scientific">Exophiala sideris</name>
    <dbReference type="NCBI Taxonomy" id="1016849"/>
    <lineage>
        <taxon>Eukaryota</taxon>
        <taxon>Fungi</taxon>
        <taxon>Dikarya</taxon>
        <taxon>Ascomycota</taxon>
        <taxon>Pezizomycotina</taxon>
        <taxon>Eurotiomycetes</taxon>
        <taxon>Chaetothyriomycetidae</taxon>
        <taxon>Chaetothyriales</taxon>
        <taxon>Herpotrichiellaceae</taxon>
        <taxon>Exophiala</taxon>
    </lineage>
</organism>
<feature type="transmembrane region" description="Helical" evidence="6">
    <location>
        <begin position="264"/>
        <end position="285"/>
    </location>
</feature>
<dbReference type="EMBL" id="KN846953">
    <property type="protein sequence ID" value="KIV80945.1"/>
    <property type="molecule type" value="Genomic_DNA"/>
</dbReference>
<proteinExistence type="predicted"/>
<feature type="transmembrane region" description="Helical" evidence="6">
    <location>
        <begin position="225"/>
        <end position="243"/>
    </location>
</feature>
<evidence type="ECO:0000256" key="6">
    <source>
        <dbReference type="SAM" id="Phobius"/>
    </source>
</evidence>
<feature type="transmembrane region" description="Helical" evidence="6">
    <location>
        <begin position="430"/>
        <end position="450"/>
    </location>
</feature>
<keyword evidence="4 6" id="KW-1133">Transmembrane helix</keyword>
<dbReference type="OrthoDB" id="2587356at2759"/>